<dbReference type="RefSeq" id="WP_246039144.1">
    <property type="nucleotide sequence ID" value="NZ_BIFT01000001.1"/>
</dbReference>
<comment type="caution">
    <text evidence="7">The sequence shown here is derived from an EMBL/GenBank/DDBJ whole genome shotgun (WGS) entry which is preliminary data.</text>
</comment>
<feature type="transmembrane region" description="Helical" evidence="6">
    <location>
        <begin position="142"/>
        <end position="164"/>
    </location>
</feature>
<proteinExistence type="predicted"/>
<evidence type="ECO:0000313" key="7">
    <source>
        <dbReference type="EMBL" id="GCE27730.1"/>
    </source>
</evidence>
<dbReference type="GO" id="GO:0022857">
    <property type="term" value="F:transmembrane transporter activity"/>
    <property type="evidence" value="ECO:0007669"/>
    <property type="project" value="InterPro"/>
</dbReference>
<feature type="transmembrane region" description="Helical" evidence="6">
    <location>
        <begin position="434"/>
        <end position="454"/>
    </location>
</feature>
<feature type="transmembrane region" description="Helical" evidence="6">
    <location>
        <begin position="185"/>
        <end position="213"/>
    </location>
</feature>
<gene>
    <name evidence="7" type="ORF">KDA_32140</name>
</gene>
<dbReference type="InterPro" id="IPR053153">
    <property type="entry name" value="APC_K+_Transporter"/>
</dbReference>
<dbReference type="PANTHER" id="PTHR47704:SF1">
    <property type="entry name" value="POTASSIUM TRANSPORTER KIMA"/>
    <property type="match status" value="1"/>
</dbReference>
<feature type="region of interest" description="Disordered" evidence="5">
    <location>
        <begin position="1"/>
        <end position="25"/>
    </location>
</feature>
<keyword evidence="2 6" id="KW-0812">Transmembrane</keyword>
<protein>
    <submittedName>
        <fullName evidence="7">Amino acid permease</fullName>
    </submittedName>
</protein>
<evidence type="ECO:0000256" key="2">
    <source>
        <dbReference type="ARBA" id="ARBA00022692"/>
    </source>
</evidence>
<feature type="compositionally biased region" description="Basic and acidic residues" evidence="5">
    <location>
        <begin position="1"/>
        <end position="12"/>
    </location>
</feature>
<keyword evidence="8" id="KW-1185">Reference proteome</keyword>
<reference evidence="8" key="1">
    <citation type="submission" date="2018-12" db="EMBL/GenBank/DDBJ databases">
        <title>Tengunoibacter tsumagoiensis gen. nov., sp. nov., Dictyobacter kobayashii sp. nov., D. alpinus sp. nov., and D. joshuensis sp. nov. and description of Dictyobacteraceae fam. nov. within the order Ktedonobacterales isolated from Tengu-no-mugimeshi.</title>
        <authorList>
            <person name="Wang C.M."/>
            <person name="Zheng Y."/>
            <person name="Sakai Y."/>
            <person name="Toyoda A."/>
            <person name="Minakuchi Y."/>
            <person name="Abe K."/>
            <person name="Yokota A."/>
            <person name="Yabe S."/>
        </authorList>
    </citation>
    <scope>NUCLEOTIDE SEQUENCE [LARGE SCALE GENOMIC DNA]</scope>
    <source>
        <strain evidence="8">Uno16</strain>
    </source>
</reference>
<feature type="transmembrane region" description="Helical" evidence="6">
    <location>
        <begin position="112"/>
        <end position="136"/>
    </location>
</feature>
<evidence type="ECO:0000256" key="4">
    <source>
        <dbReference type="ARBA" id="ARBA00023136"/>
    </source>
</evidence>
<comment type="subcellular location">
    <subcellularLocation>
        <location evidence="1">Membrane</location>
        <topology evidence="1">Multi-pass membrane protein</topology>
    </subcellularLocation>
</comment>
<keyword evidence="3 6" id="KW-1133">Transmembrane helix</keyword>
<evidence type="ECO:0000256" key="6">
    <source>
        <dbReference type="SAM" id="Phobius"/>
    </source>
</evidence>
<organism evidence="7 8">
    <name type="scientific">Dictyobacter alpinus</name>
    <dbReference type="NCBI Taxonomy" id="2014873"/>
    <lineage>
        <taxon>Bacteria</taxon>
        <taxon>Bacillati</taxon>
        <taxon>Chloroflexota</taxon>
        <taxon>Ktedonobacteria</taxon>
        <taxon>Ktedonobacterales</taxon>
        <taxon>Dictyobacteraceae</taxon>
        <taxon>Dictyobacter</taxon>
    </lineage>
</organism>
<feature type="transmembrane region" description="Helical" evidence="6">
    <location>
        <begin position="255"/>
        <end position="277"/>
    </location>
</feature>
<name>A0A402B8V3_9CHLR</name>
<feature type="transmembrane region" description="Helical" evidence="6">
    <location>
        <begin position="225"/>
        <end position="243"/>
    </location>
</feature>
<feature type="transmembrane region" description="Helical" evidence="6">
    <location>
        <begin position="524"/>
        <end position="542"/>
    </location>
</feature>
<dbReference type="Gene3D" id="1.20.1740.10">
    <property type="entry name" value="Amino acid/polyamine transporter I"/>
    <property type="match status" value="1"/>
</dbReference>
<keyword evidence="4 6" id="KW-0472">Membrane</keyword>
<evidence type="ECO:0000256" key="5">
    <source>
        <dbReference type="SAM" id="MobiDB-lite"/>
    </source>
</evidence>
<dbReference type="AlphaFoldDB" id="A0A402B8V3"/>
<dbReference type="PANTHER" id="PTHR47704">
    <property type="entry name" value="POTASSIUM TRANSPORTER KIMA"/>
    <property type="match status" value="1"/>
</dbReference>
<dbReference type="Proteomes" id="UP000287171">
    <property type="component" value="Unassembled WGS sequence"/>
</dbReference>
<dbReference type="GO" id="GO:0016020">
    <property type="term" value="C:membrane"/>
    <property type="evidence" value="ECO:0007669"/>
    <property type="project" value="UniProtKB-SubCell"/>
</dbReference>
<feature type="transmembrane region" description="Helical" evidence="6">
    <location>
        <begin position="460"/>
        <end position="485"/>
    </location>
</feature>
<accession>A0A402B8V3</accession>
<sequence length="714" mass="78612">MNPRHASGDKPEQQPGKARQDGSAATDDFDVILFGPMEERQGSRLGDSRVRMVLPARPPFHRLREGTLEATESAEIPEGRMQQATYWLKRALIGVPIATARSDQERLTKFKALAVLSSDAISSVAFATEAILINLVAAGSAALAWTLPISLVILALLVVVTLSYRQTIPAYPNGGGSYIVARENLGTIPGLVAAAALMIDYVLNVAVCVAAGVHNVVSLFPSLQPYVILMDLVLVLVMTVLNLRGIRESGTIFALPTYFFIVSALLLIGVGLTKAYVFHHQPLIGHFVPTVQAIEPLTIFVLLRSFATGCSAMTGVEAISNGIPIFRKPETRNATITLTWMACILGTLFLGITLLAMTYAVQAEPSGNPTVIAKIASDVFTGPLVFLFPLFQLSVLGILTLSAETSYADFPRLASLLARDKFLPSMFSFRGDRLAFSSGIIALALLSALLLIGFKGDTNSLINLFAVGVFIAFTLSQSGMVVHWWRLRASQKSWLRSMIINGTGALTTALVALVVATMKFLEGAWIVVILIPLMVWLFQSISRHYHLVEQERTFDLPLHPQDIHHRIVVPIDRLDRATIQSLAYARSIANHVTAVHVDIDEEHTNQMRADWERWQKQIPEGEGIHLLIIASPFRSLVRPLLAYIDVMHQRHPEEILTVILPEFVVSHWWEYPLHNQTALRLKTALLFRPGIAVLNLPQHLQTHMPSGSAHHERT</sequence>
<feature type="transmembrane region" description="Helical" evidence="6">
    <location>
        <begin position="337"/>
        <end position="360"/>
    </location>
</feature>
<dbReference type="EMBL" id="BIFT01000001">
    <property type="protein sequence ID" value="GCE27730.1"/>
    <property type="molecule type" value="Genomic_DNA"/>
</dbReference>
<feature type="transmembrane region" description="Helical" evidence="6">
    <location>
        <begin position="497"/>
        <end position="518"/>
    </location>
</feature>
<evidence type="ECO:0000256" key="3">
    <source>
        <dbReference type="ARBA" id="ARBA00022989"/>
    </source>
</evidence>
<feature type="transmembrane region" description="Helical" evidence="6">
    <location>
        <begin position="380"/>
        <end position="403"/>
    </location>
</feature>
<dbReference type="InterPro" id="IPR002293">
    <property type="entry name" value="AA/rel_permease1"/>
</dbReference>
<evidence type="ECO:0000313" key="8">
    <source>
        <dbReference type="Proteomes" id="UP000287171"/>
    </source>
</evidence>
<dbReference type="Pfam" id="PF13520">
    <property type="entry name" value="AA_permease_2"/>
    <property type="match status" value="1"/>
</dbReference>
<evidence type="ECO:0000256" key="1">
    <source>
        <dbReference type="ARBA" id="ARBA00004141"/>
    </source>
</evidence>